<dbReference type="InterPro" id="IPR002233">
    <property type="entry name" value="ADR_fam"/>
</dbReference>
<dbReference type="PROSITE" id="PS00237">
    <property type="entry name" value="G_PROTEIN_RECEP_F1_1"/>
    <property type="match status" value="1"/>
</dbReference>
<evidence type="ECO:0000256" key="1">
    <source>
        <dbReference type="ARBA" id="ARBA00004651"/>
    </source>
</evidence>
<dbReference type="GO" id="GO:0004938">
    <property type="term" value="F:alpha2-adrenergic receptor activity"/>
    <property type="evidence" value="ECO:0007669"/>
    <property type="project" value="InterPro"/>
</dbReference>
<evidence type="ECO:0000256" key="9">
    <source>
        <dbReference type="ARBA" id="ARBA00023224"/>
    </source>
</evidence>
<keyword evidence="7" id="KW-1015">Disulfide bond</keyword>
<dbReference type="PRINTS" id="PR00237">
    <property type="entry name" value="GPCRRHODOPSN"/>
</dbReference>
<evidence type="ECO:0000256" key="4">
    <source>
        <dbReference type="ARBA" id="ARBA00022989"/>
    </source>
</evidence>
<keyword evidence="2" id="KW-1003">Cell membrane</keyword>
<dbReference type="GO" id="GO:0006940">
    <property type="term" value="P:regulation of smooth muscle contraction"/>
    <property type="evidence" value="ECO:0007669"/>
    <property type="project" value="InterPro"/>
</dbReference>
<feature type="compositionally biased region" description="Polar residues" evidence="11">
    <location>
        <begin position="578"/>
        <end position="587"/>
    </location>
</feature>
<reference evidence="14 15" key="1">
    <citation type="journal article" date="2018" name="G3 (Bethesda)">
        <title>A High-Quality Reference Genome for the Invasive Mosquitofish Gambusia affinis Using a Chicago Library.</title>
        <authorList>
            <person name="Hoffberg S.L."/>
            <person name="Troendle N.J."/>
            <person name="Glenn T.C."/>
            <person name="Mahmud O."/>
            <person name="Louha S."/>
            <person name="Chalopin D."/>
            <person name="Bennetzen J.L."/>
            <person name="Mauricio R."/>
        </authorList>
    </citation>
    <scope>NUCLEOTIDE SEQUENCE [LARGE SCALE GENOMIC DNA]</scope>
    <source>
        <strain evidence="14">NE01/NJP1002.9</strain>
        <tissue evidence="14">Muscle</tissue>
    </source>
</reference>
<keyword evidence="6 12" id="KW-0472">Membrane</keyword>
<evidence type="ECO:0000256" key="7">
    <source>
        <dbReference type="ARBA" id="ARBA00023157"/>
    </source>
</evidence>
<dbReference type="STRING" id="33528.ENSGAFP00000020754"/>
<dbReference type="Proteomes" id="UP000250572">
    <property type="component" value="Unassembled WGS sequence"/>
</dbReference>
<feature type="transmembrane region" description="Helical" evidence="12">
    <location>
        <begin position="381"/>
        <end position="401"/>
    </location>
</feature>
<evidence type="ECO:0000256" key="3">
    <source>
        <dbReference type="ARBA" id="ARBA00022692"/>
    </source>
</evidence>
<dbReference type="Pfam" id="PF00001">
    <property type="entry name" value="7tm_1"/>
    <property type="match status" value="1"/>
</dbReference>
<keyword evidence="5 10" id="KW-0297">G-protein coupled receptor</keyword>
<proteinExistence type="inferred from homology"/>
<evidence type="ECO:0000313" key="15">
    <source>
        <dbReference type="Proteomes" id="UP000250572"/>
    </source>
</evidence>
<feature type="domain" description="G-protein coupled receptors family 1 profile" evidence="13">
    <location>
        <begin position="322"/>
        <end position="699"/>
    </location>
</feature>
<dbReference type="PANTHER" id="PTHR24248">
    <property type="entry name" value="ADRENERGIC RECEPTOR-RELATED G-PROTEIN COUPLED RECEPTOR"/>
    <property type="match status" value="1"/>
</dbReference>
<dbReference type="PANTHER" id="PTHR24248:SF25">
    <property type="entry name" value="ALPHA-2C ADRENERGIC RECEPTOR"/>
    <property type="match status" value="1"/>
</dbReference>
<feature type="transmembrane region" description="Helical" evidence="12">
    <location>
        <begin position="422"/>
        <end position="442"/>
    </location>
</feature>
<accession>A0A315VD93</accession>
<feature type="region of interest" description="Disordered" evidence="11">
    <location>
        <begin position="495"/>
        <end position="624"/>
    </location>
</feature>
<dbReference type="GO" id="GO:0030168">
    <property type="term" value="P:platelet activation"/>
    <property type="evidence" value="ECO:0007669"/>
    <property type="project" value="InterPro"/>
</dbReference>
<keyword evidence="3 10" id="KW-0812">Transmembrane</keyword>
<evidence type="ECO:0000256" key="11">
    <source>
        <dbReference type="SAM" id="MobiDB-lite"/>
    </source>
</evidence>
<dbReference type="SMART" id="SM01381">
    <property type="entry name" value="7TM_GPCR_Srsx"/>
    <property type="match status" value="1"/>
</dbReference>
<dbReference type="GO" id="GO:0005886">
    <property type="term" value="C:plasma membrane"/>
    <property type="evidence" value="ECO:0007669"/>
    <property type="project" value="UniProtKB-SubCell"/>
</dbReference>
<keyword evidence="15" id="KW-1185">Reference proteome</keyword>
<dbReference type="GO" id="GO:0019229">
    <property type="term" value="P:regulation of vasoconstriction"/>
    <property type="evidence" value="ECO:0007669"/>
    <property type="project" value="InterPro"/>
</dbReference>
<protein>
    <recommendedName>
        <fullName evidence="13">G-protein coupled receptors family 1 profile domain-containing protein</fullName>
    </recommendedName>
</protein>
<evidence type="ECO:0000256" key="5">
    <source>
        <dbReference type="ARBA" id="ARBA00023040"/>
    </source>
</evidence>
<feature type="compositionally biased region" description="Polar residues" evidence="11">
    <location>
        <begin position="541"/>
        <end position="551"/>
    </location>
</feature>
<evidence type="ECO:0000313" key="14">
    <source>
        <dbReference type="EMBL" id="PWA16957.1"/>
    </source>
</evidence>
<comment type="caution">
    <text evidence="14">The sequence shown here is derived from an EMBL/GenBank/DDBJ whole genome shotgun (WGS) entry which is preliminary data.</text>
</comment>
<dbReference type="PRINTS" id="PR01103">
    <property type="entry name" value="ADRENERGICR"/>
</dbReference>
<feature type="transmembrane region" description="Helical" evidence="12">
    <location>
        <begin position="683"/>
        <end position="702"/>
    </location>
</feature>
<dbReference type="Gene3D" id="1.20.1070.10">
    <property type="entry name" value="Rhodopsin 7-helix transmembrane proteins"/>
    <property type="match status" value="2"/>
</dbReference>
<feature type="transmembrane region" description="Helical" evidence="12">
    <location>
        <begin position="342"/>
        <end position="361"/>
    </location>
</feature>
<comment type="subcellular location">
    <subcellularLocation>
        <location evidence="1">Cell membrane</location>
        <topology evidence="1">Multi-pass membrane protein</topology>
    </subcellularLocation>
</comment>
<dbReference type="PROSITE" id="PS50262">
    <property type="entry name" value="G_PROTEIN_RECEP_F1_2"/>
    <property type="match status" value="1"/>
</dbReference>
<name>A0A315VD93_GAMAF</name>
<evidence type="ECO:0000259" key="13">
    <source>
        <dbReference type="PROSITE" id="PS50262"/>
    </source>
</evidence>
<keyword evidence="8 10" id="KW-0675">Receptor</keyword>
<comment type="similarity">
    <text evidence="10">Belongs to the G-protein coupled receptor 1 family.</text>
</comment>
<keyword evidence="4 12" id="KW-1133">Transmembrane helix</keyword>
<feature type="transmembrane region" description="Helical" evidence="12">
    <location>
        <begin position="462"/>
        <end position="484"/>
    </location>
</feature>
<dbReference type="GO" id="GO:0071881">
    <property type="term" value="P:adenylate cyclase-inhibiting adrenergic receptor signaling pathway"/>
    <property type="evidence" value="ECO:0007669"/>
    <property type="project" value="UniProtKB-ARBA"/>
</dbReference>
<dbReference type="InterPro" id="IPR017452">
    <property type="entry name" value="GPCR_Rhodpsn_7TM"/>
</dbReference>
<sequence length="832" mass="95107">MMSSDRVESGGREPVLPDTCHRTAELNEKLRTPTHECFSDSLRVKIELNGDHWRGYGVVFLSCCQRCYREEGVHLLLVAESIRYLCGRLLHHLQFSRRTSFRALVAVQLGLSHWCQLHLSTQKEQKMKDYSNRKTRTASARDLRLMELCLMNVSVCQRGQQASMKVNLPRSLPFHLPFYLVAFPYYMLRTGLPALTRLRDYVTRSAVRSALNSLFPACEASNQRRVIILGESVHNSKLEGLTPDSQQTEQILQTQGRPRVSVRKSSLFCRWMAVVHVTDSFSSISQDTWSLQTSLRTQQGGGGGEMRAQRLTRKMGTIPGGEKRIKSDVVLTSRALKPPQNLFLVSLASADILVATLVMPFSLANELMGYWFFGKIWCDIYLALDVLFCTSSIVHLCAISLDRYWSVTQAVEYNLKRTPKRVKGMIIVVWLISAVISFPPLISMDRSSNERKPMCQLNDVTWYILYSSIGSFFAPCVIMILVYIRIYQVAKTRTRTMSEKKRSLDSPLENGMDQAEPGMGGSIKSTQGGSTKERERENGHCQEQSVGSPRSNEPKHPLNNHEDEFDDSSSSDEKSKKCTGSSKQNQNNRKDRKSSRKSSSASKYSSRKSRSSSKSLELFSSRRKRRSTINRKKISAAREKRFTFVLAVVMGVFVMCWFPFFFSYSLYGICRNSCKIPDVLFKFFFWIGYCNSSLNPVIYTIFNQDFRRAFQKILCNPWKRREPPAQIPSAAALNRLVETLRRSRANSRYRVWYRWWTVMDCDQYTALAFPTDCPLFQIQQQLSPNVNIQGEFTQLLRKLNSVVSELAMRNTFSTKFSPEASCKPSSAEALTT</sequence>
<dbReference type="SUPFAM" id="SSF81321">
    <property type="entry name" value="Family A G protein-coupled receptor-like"/>
    <property type="match status" value="1"/>
</dbReference>
<keyword evidence="9 10" id="KW-0807">Transducer</keyword>
<evidence type="ECO:0000256" key="6">
    <source>
        <dbReference type="ARBA" id="ARBA00023136"/>
    </source>
</evidence>
<dbReference type="InterPro" id="IPR000276">
    <property type="entry name" value="GPCR_Rhodpsn"/>
</dbReference>
<dbReference type="GO" id="GO:0051379">
    <property type="term" value="F:epinephrine binding"/>
    <property type="evidence" value="ECO:0007669"/>
    <property type="project" value="TreeGrafter"/>
</dbReference>
<feature type="compositionally biased region" description="Basic and acidic residues" evidence="11">
    <location>
        <begin position="552"/>
        <end position="562"/>
    </location>
</feature>
<organism evidence="14 15">
    <name type="scientific">Gambusia affinis</name>
    <name type="common">Western mosquitofish</name>
    <name type="synonym">Heterandria affinis</name>
    <dbReference type="NCBI Taxonomy" id="33528"/>
    <lineage>
        <taxon>Eukaryota</taxon>
        <taxon>Metazoa</taxon>
        <taxon>Chordata</taxon>
        <taxon>Craniata</taxon>
        <taxon>Vertebrata</taxon>
        <taxon>Euteleostomi</taxon>
        <taxon>Actinopterygii</taxon>
        <taxon>Neopterygii</taxon>
        <taxon>Teleostei</taxon>
        <taxon>Neoteleostei</taxon>
        <taxon>Acanthomorphata</taxon>
        <taxon>Ovalentaria</taxon>
        <taxon>Atherinomorphae</taxon>
        <taxon>Cyprinodontiformes</taxon>
        <taxon>Poeciliidae</taxon>
        <taxon>Poeciliinae</taxon>
        <taxon>Gambusia</taxon>
    </lineage>
</organism>
<feature type="compositionally biased region" description="Basic and acidic residues" evidence="11">
    <location>
        <begin position="531"/>
        <end position="540"/>
    </location>
</feature>
<dbReference type="FunFam" id="1.20.1070.10:FF:000100">
    <property type="entry name" value="alpha-2B adrenergic receptor"/>
    <property type="match status" value="1"/>
</dbReference>
<dbReference type="InterPro" id="IPR000207">
    <property type="entry name" value="ADRA2B_rcpt"/>
</dbReference>
<dbReference type="EMBL" id="NHOQ01002459">
    <property type="protein sequence ID" value="PWA16957.1"/>
    <property type="molecule type" value="Genomic_DNA"/>
</dbReference>
<gene>
    <name evidence="14" type="ORF">CCH79_00012799</name>
</gene>
<evidence type="ECO:0000256" key="10">
    <source>
        <dbReference type="RuleBase" id="RU000688"/>
    </source>
</evidence>
<feature type="transmembrane region" description="Helical" evidence="12">
    <location>
        <begin position="642"/>
        <end position="663"/>
    </location>
</feature>
<evidence type="ECO:0000256" key="12">
    <source>
        <dbReference type="SAM" id="Phobius"/>
    </source>
</evidence>
<dbReference type="PRINTS" id="PR00559">
    <property type="entry name" value="ADRENRGCA2BR"/>
</dbReference>
<evidence type="ECO:0000256" key="8">
    <source>
        <dbReference type="ARBA" id="ARBA00023170"/>
    </source>
</evidence>
<evidence type="ECO:0000256" key="2">
    <source>
        <dbReference type="ARBA" id="ARBA00022475"/>
    </source>
</evidence>
<dbReference type="AlphaFoldDB" id="A0A315VD93"/>